<sequence>MQAAGVQLIYSSELNALKGYQVFITVLFSFHSGLDKAVTFADVLGPHREIYERGSADSQSDGLIGQQRRSLAQKLAGLVLWPRHELLPLNVIDAELSGPVLSSSVSPSLSFSVPLSVTRFYVVTCSPRLGMLREALVELSRGGVKASEIRDLPQKNRSGVLHAFTSCTLVGARRQSK</sequence>
<protein>
    <submittedName>
        <fullName evidence="1">Uncharacterized protein</fullName>
    </submittedName>
</protein>
<reference evidence="1" key="1">
    <citation type="submission" date="2018-11" db="EMBL/GenBank/DDBJ databases">
        <title>The sequence and de novo assembly of Larimichthys crocea genome using PacBio and Hi-C technologies.</title>
        <authorList>
            <person name="Xu P."/>
            <person name="Chen B."/>
            <person name="Zhou Z."/>
            <person name="Ke Q."/>
            <person name="Wu Y."/>
            <person name="Bai H."/>
            <person name="Pu F."/>
        </authorList>
    </citation>
    <scope>NUCLEOTIDE SEQUENCE</scope>
    <source>
        <tissue evidence="1">Muscle</tissue>
    </source>
</reference>
<keyword evidence="2" id="KW-1185">Reference proteome</keyword>
<name>A0ACD3QXI5_LARCR</name>
<evidence type="ECO:0000313" key="1">
    <source>
        <dbReference type="EMBL" id="TMS12037.1"/>
    </source>
</evidence>
<accession>A0ACD3QXI5</accession>
<comment type="caution">
    <text evidence="1">The sequence shown here is derived from an EMBL/GenBank/DDBJ whole genome shotgun (WGS) entry which is preliminary data.</text>
</comment>
<proteinExistence type="predicted"/>
<organism evidence="1 2">
    <name type="scientific">Larimichthys crocea</name>
    <name type="common">Large yellow croaker</name>
    <name type="synonym">Pseudosciaena crocea</name>
    <dbReference type="NCBI Taxonomy" id="215358"/>
    <lineage>
        <taxon>Eukaryota</taxon>
        <taxon>Metazoa</taxon>
        <taxon>Chordata</taxon>
        <taxon>Craniata</taxon>
        <taxon>Vertebrata</taxon>
        <taxon>Euteleostomi</taxon>
        <taxon>Actinopterygii</taxon>
        <taxon>Neopterygii</taxon>
        <taxon>Teleostei</taxon>
        <taxon>Neoteleostei</taxon>
        <taxon>Acanthomorphata</taxon>
        <taxon>Eupercaria</taxon>
        <taxon>Sciaenidae</taxon>
        <taxon>Larimichthys</taxon>
    </lineage>
</organism>
<dbReference type="EMBL" id="CM011685">
    <property type="protein sequence ID" value="TMS12037.1"/>
    <property type="molecule type" value="Genomic_DNA"/>
</dbReference>
<dbReference type="Proteomes" id="UP000793456">
    <property type="component" value="Chromosome XII"/>
</dbReference>
<gene>
    <name evidence="1" type="ORF">E3U43_016995</name>
</gene>
<evidence type="ECO:0000313" key="2">
    <source>
        <dbReference type="Proteomes" id="UP000793456"/>
    </source>
</evidence>